<sequence length="118" mass="13659">MSRERKSSHVQLEIDNRFDEHDVQTAKIIRYLEDYADRQARLRTHKVSGIDATTHEARASAPAPQPDMVPTLCSTGDEYVKTMQRILKDCRSTFVDSHTDRERDRVPKTLVQYGRNLS</sequence>
<gene>
    <name evidence="2" type="ORF">Scep_019369</name>
</gene>
<keyword evidence="3" id="KW-1185">Reference proteome</keyword>
<name>A0AAP0NN85_9MAGN</name>
<evidence type="ECO:0000256" key="1">
    <source>
        <dbReference type="SAM" id="MobiDB-lite"/>
    </source>
</evidence>
<dbReference type="EMBL" id="JBBNAG010000008">
    <property type="protein sequence ID" value="KAK9111850.1"/>
    <property type="molecule type" value="Genomic_DNA"/>
</dbReference>
<feature type="region of interest" description="Disordered" evidence="1">
    <location>
        <begin position="96"/>
        <end position="118"/>
    </location>
</feature>
<reference evidence="2 3" key="1">
    <citation type="submission" date="2024-01" db="EMBL/GenBank/DDBJ databases">
        <title>Genome assemblies of Stephania.</title>
        <authorList>
            <person name="Yang L."/>
        </authorList>
    </citation>
    <scope>NUCLEOTIDE SEQUENCE [LARGE SCALE GENOMIC DNA]</scope>
    <source>
        <strain evidence="2">JXDWG</strain>
        <tissue evidence="2">Leaf</tissue>
    </source>
</reference>
<proteinExistence type="predicted"/>
<evidence type="ECO:0000313" key="3">
    <source>
        <dbReference type="Proteomes" id="UP001419268"/>
    </source>
</evidence>
<feature type="compositionally biased region" description="Basic and acidic residues" evidence="1">
    <location>
        <begin position="96"/>
        <end position="107"/>
    </location>
</feature>
<dbReference type="AlphaFoldDB" id="A0AAP0NN85"/>
<organism evidence="2 3">
    <name type="scientific">Stephania cephalantha</name>
    <dbReference type="NCBI Taxonomy" id="152367"/>
    <lineage>
        <taxon>Eukaryota</taxon>
        <taxon>Viridiplantae</taxon>
        <taxon>Streptophyta</taxon>
        <taxon>Embryophyta</taxon>
        <taxon>Tracheophyta</taxon>
        <taxon>Spermatophyta</taxon>
        <taxon>Magnoliopsida</taxon>
        <taxon>Ranunculales</taxon>
        <taxon>Menispermaceae</taxon>
        <taxon>Menispermoideae</taxon>
        <taxon>Cissampelideae</taxon>
        <taxon>Stephania</taxon>
    </lineage>
</organism>
<comment type="caution">
    <text evidence="2">The sequence shown here is derived from an EMBL/GenBank/DDBJ whole genome shotgun (WGS) entry which is preliminary data.</text>
</comment>
<dbReference type="Proteomes" id="UP001419268">
    <property type="component" value="Unassembled WGS sequence"/>
</dbReference>
<protein>
    <submittedName>
        <fullName evidence="2">Uncharacterized protein</fullName>
    </submittedName>
</protein>
<evidence type="ECO:0000313" key="2">
    <source>
        <dbReference type="EMBL" id="KAK9111850.1"/>
    </source>
</evidence>
<accession>A0AAP0NN85</accession>